<evidence type="ECO:0000256" key="10">
    <source>
        <dbReference type="SAM" id="Phobius"/>
    </source>
</evidence>
<evidence type="ECO:0000313" key="13">
    <source>
        <dbReference type="RefSeq" id="XP_026301438.1"/>
    </source>
</evidence>
<dbReference type="SUPFAM" id="SSF161070">
    <property type="entry name" value="SNF-like"/>
    <property type="match status" value="1"/>
</dbReference>
<evidence type="ECO:0000313" key="12">
    <source>
        <dbReference type="Proteomes" id="UP000005203"/>
    </source>
</evidence>
<dbReference type="GO" id="GO:0005886">
    <property type="term" value="C:plasma membrane"/>
    <property type="evidence" value="ECO:0007669"/>
    <property type="project" value="TreeGrafter"/>
</dbReference>
<dbReference type="PRINTS" id="PR00176">
    <property type="entry name" value="NANEUSMPORT"/>
</dbReference>
<keyword evidence="9" id="KW-1015">Disulfide bond</keyword>
<keyword evidence="5" id="KW-0769">Symport</keyword>
<keyword evidence="7 10" id="KW-0472">Membrane</keyword>
<feature type="binding site" evidence="8">
    <location>
        <position position="385"/>
    </location>
    <ligand>
        <name>Na(+)</name>
        <dbReference type="ChEBI" id="CHEBI:29101"/>
        <label>1</label>
    </ligand>
</feature>
<dbReference type="Proteomes" id="UP000005203">
    <property type="component" value="Linkage group LG15"/>
</dbReference>
<keyword evidence="6 10" id="KW-1133">Transmembrane helix</keyword>
<evidence type="ECO:0000256" key="8">
    <source>
        <dbReference type="PIRSR" id="PIRSR600175-1"/>
    </source>
</evidence>
<feature type="transmembrane region" description="Helical" evidence="10">
    <location>
        <begin position="270"/>
        <end position="291"/>
    </location>
</feature>
<evidence type="ECO:0000256" key="6">
    <source>
        <dbReference type="ARBA" id="ARBA00022989"/>
    </source>
</evidence>
<dbReference type="PROSITE" id="PS50267">
    <property type="entry name" value="NA_NEUROTRAN_SYMP_3"/>
    <property type="match status" value="1"/>
</dbReference>
<dbReference type="RefSeq" id="XP_026301438.1">
    <property type="nucleotide sequence ID" value="XM_026445653.1"/>
</dbReference>
<feature type="binding site" evidence="8">
    <location>
        <position position="454"/>
    </location>
    <ligand>
        <name>Na(+)</name>
        <dbReference type="ChEBI" id="CHEBI:29101"/>
        <label>1</label>
    </ligand>
</feature>
<reference evidence="13" key="2">
    <citation type="submission" date="2025-04" db="UniProtKB">
        <authorList>
            <consortium name="RefSeq"/>
        </authorList>
    </citation>
    <scope>IDENTIFICATION</scope>
    <source>
        <strain evidence="13">DH4</strain>
        <tissue evidence="13">Whole body</tissue>
    </source>
</reference>
<feature type="disulfide bond" evidence="9">
    <location>
        <begin position="175"/>
        <end position="184"/>
    </location>
</feature>
<dbReference type="GO" id="GO:0015179">
    <property type="term" value="F:L-amino acid transmembrane transporter activity"/>
    <property type="evidence" value="ECO:0007669"/>
    <property type="project" value="TreeGrafter"/>
</dbReference>
<protein>
    <submittedName>
        <fullName evidence="13">Sodium- and chloride-dependent glycine transporter 2 isoform X3</fullName>
    </submittedName>
</protein>
<dbReference type="InterPro" id="IPR000175">
    <property type="entry name" value="Na/ntran_symport"/>
</dbReference>
<feature type="transmembrane region" description="Helical" evidence="10">
    <location>
        <begin position="303"/>
        <end position="330"/>
    </location>
</feature>
<evidence type="ECO:0000256" key="3">
    <source>
        <dbReference type="ARBA" id="ARBA00022448"/>
    </source>
</evidence>
<dbReference type="GO" id="GO:0015187">
    <property type="term" value="F:glycine transmembrane transporter activity"/>
    <property type="evidence" value="ECO:0007669"/>
    <property type="project" value="TreeGrafter"/>
</dbReference>
<dbReference type="GO" id="GO:0089718">
    <property type="term" value="P:amino acid import across plasma membrane"/>
    <property type="evidence" value="ECO:0007669"/>
    <property type="project" value="TreeGrafter"/>
</dbReference>
<keyword evidence="8" id="KW-0915">Sodium</keyword>
<reference evidence="11" key="1">
    <citation type="submission" date="2021-01" db="UniProtKB">
        <authorList>
            <consortium name="EnsemblMetazoa"/>
        </authorList>
    </citation>
    <scope>IDENTIFICATION</scope>
    <source>
        <strain evidence="11">DH4</strain>
    </source>
</reference>
<dbReference type="InterPro" id="IPR037272">
    <property type="entry name" value="SNS_sf"/>
</dbReference>
<evidence type="ECO:0000256" key="7">
    <source>
        <dbReference type="ARBA" id="ARBA00023136"/>
    </source>
</evidence>
<evidence type="ECO:0000256" key="4">
    <source>
        <dbReference type="ARBA" id="ARBA00022692"/>
    </source>
</evidence>
<comment type="subcellular location">
    <subcellularLocation>
        <location evidence="1">Membrane</location>
        <topology evidence="1">Multi-pass membrane protein</topology>
    </subcellularLocation>
</comment>
<dbReference type="EnsemblMetazoa" id="XM_026445653">
    <property type="protein sequence ID" value="XP_026301438"/>
    <property type="gene ID" value="LOC410578"/>
</dbReference>
<dbReference type="PANTHER" id="PTHR11616">
    <property type="entry name" value="SODIUM/CHLORIDE DEPENDENT TRANSPORTER"/>
    <property type="match status" value="1"/>
</dbReference>
<dbReference type="GO" id="GO:0046872">
    <property type="term" value="F:metal ion binding"/>
    <property type="evidence" value="ECO:0007669"/>
    <property type="project" value="UniProtKB-KW"/>
</dbReference>
<evidence type="ECO:0000256" key="5">
    <source>
        <dbReference type="ARBA" id="ARBA00022847"/>
    </source>
</evidence>
<accession>A0A7M7MVG1</accession>
<dbReference type="Pfam" id="PF00209">
    <property type="entry name" value="SNF"/>
    <property type="match status" value="1"/>
</dbReference>
<name>A0A7M7MVG1_APIME</name>
<dbReference type="GO" id="GO:0005283">
    <property type="term" value="F:amino acid:sodium symporter activity"/>
    <property type="evidence" value="ECO:0007669"/>
    <property type="project" value="TreeGrafter"/>
</dbReference>
<organism evidence="11">
    <name type="scientific">Apis mellifera</name>
    <name type="common">Honeybee</name>
    <dbReference type="NCBI Taxonomy" id="7460"/>
    <lineage>
        <taxon>Eukaryota</taxon>
        <taxon>Metazoa</taxon>
        <taxon>Ecdysozoa</taxon>
        <taxon>Arthropoda</taxon>
        <taxon>Hexapoda</taxon>
        <taxon>Insecta</taxon>
        <taxon>Pterygota</taxon>
        <taxon>Neoptera</taxon>
        <taxon>Endopterygota</taxon>
        <taxon>Hymenoptera</taxon>
        <taxon>Apocrita</taxon>
        <taxon>Aculeata</taxon>
        <taxon>Apoidea</taxon>
        <taxon>Anthophila</taxon>
        <taxon>Apidae</taxon>
        <taxon>Apis</taxon>
    </lineage>
</organism>
<feature type="binding site" evidence="8">
    <location>
        <position position="450"/>
    </location>
    <ligand>
        <name>Na(+)</name>
        <dbReference type="ChEBI" id="CHEBI:29101"/>
        <label>1</label>
    </ligand>
</feature>
<feature type="transmembrane region" description="Helical" evidence="10">
    <location>
        <begin position="135"/>
        <end position="160"/>
    </location>
</feature>
<evidence type="ECO:0000313" key="11">
    <source>
        <dbReference type="EnsemblMetazoa" id="XP_026301438"/>
    </source>
</evidence>
<keyword evidence="3" id="KW-0813">Transport</keyword>
<accession>A0A8B8HCM1</accession>
<feature type="transmembrane region" description="Helical" evidence="10">
    <location>
        <begin position="438"/>
        <end position="459"/>
    </location>
</feature>
<feature type="transmembrane region" description="Helical" evidence="10">
    <location>
        <begin position="479"/>
        <end position="505"/>
    </location>
</feature>
<gene>
    <name evidence="11" type="primary">410578</name>
    <name evidence="13" type="synonym">LOC410578</name>
</gene>
<proteinExistence type="inferred from homology"/>
<feature type="transmembrane region" description="Helical" evidence="10">
    <location>
        <begin position="511"/>
        <end position="533"/>
    </location>
</feature>
<evidence type="ECO:0000256" key="1">
    <source>
        <dbReference type="ARBA" id="ARBA00004141"/>
    </source>
</evidence>
<keyword evidence="8" id="KW-0479">Metal-binding</keyword>
<comment type="similarity">
    <text evidence="2">Belongs to the sodium:neurotransmitter symporter (SNF) (TC 2.A.22) family.</text>
</comment>
<feature type="binding site" evidence="8">
    <location>
        <position position="353"/>
    </location>
    <ligand>
        <name>Na(+)</name>
        <dbReference type="ChEBI" id="CHEBI:29101"/>
        <label>1</label>
    </ligand>
</feature>
<feature type="transmembrane region" description="Helical" evidence="10">
    <location>
        <begin position="20"/>
        <end position="37"/>
    </location>
</feature>
<feature type="transmembrane region" description="Helical" evidence="10">
    <location>
        <begin position="350"/>
        <end position="367"/>
    </location>
</feature>
<keyword evidence="12" id="KW-1185">Reference proteome</keyword>
<feature type="transmembrane region" description="Helical" evidence="10">
    <location>
        <begin position="379"/>
        <end position="404"/>
    </location>
</feature>
<dbReference type="PANTHER" id="PTHR11616:SF236">
    <property type="entry name" value="TRANSPORTER"/>
    <property type="match status" value="1"/>
</dbReference>
<sequence>MAEARWRHVSRARRGFATRCYYYEMLSTCSIMLFRRLSRYLALYSRLIDAEVGQNATRHLSITPRLAIFSFSRRVPDRRHDGGQGENVEGAFIIPFVLMLITMGLPIFFLELAVGQYSGLGPNEAFKRMAPALEGLGYCTLIVILLVMVYYMVIVAWTLFYTFLSFLPKLSWAYCDNDFNTNHCYSGLQEIQCQTDDPETIFYNKSCISASHVCRSFDFDDGNITHCFKADKVELLRNLYTRILSSEEYFNDYVLGIRGATWEHFGGVRWELLGCLTLAWIICFLCLMRGVQSIGKIVYFTALFPYAMLIALLIRGVTLEGALDGSLWFIMPKWSTLQSTNVWADAASQVFYSLGIGCGSLITLSSYSNFNNNCHRDAIFVTFTNLATSIFAGFVIFSIMGFLARQMGVSVEEVIQSGAALAFIAYPEAVVRMPLPNVWAVLFFVMLFILGIGSQFAGVQAINTAILDLRPDLRKRESLVVFGICVTCWFLAIPMVFDGGIYLFTLMDWNTASWAILLIGIAEVGVVGWCYGCNKFLRNIAEMQMRFNLLLRRYWWLSWVVLAPVTCLRDRSMFRPKKTWGPAVEKSKDTVSTVSVKVSEPLGNHETQENTAV</sequence>
<feature type="transmembrane region" description="Helical" evidence="10">
    <location>
        <begin position="92"/>
        <end position="114"/>
    </location>
</feature>
<dbReference type="AlphaFoldDB" id="A0A7M7MVG1"/>
<evidence type="ECO:0000256" key="2">
    <source>
        <dbReference type="ARBA" id="ARBA00006459"/>
    </source>
</evidence>
<evidence type="ECO:0000256" key="9">
    <source>
        <dbReference type="PIRSR" id="PIRSR600175-2"/>
    </source>
</evidence>
<keyword evidence="4 10" id="KW-0812">Transmembrane</keyword>